<reference evidence="4 5" key="1">
    <citation type="submission" date="2017-03" db="EMBL/GenBank/DDBJ databases">
        <title>Genome of strain Rhizobium sp. CNPSo 668.</title>
        <authorList>
            <person name="Ribeiro R."/>
        </authorList>
    </citation>
    <scope>NUCLEOTIDE SEQUENCE [LARGE SCALE GENOMIC DNA]</scope>
    <source>
        <strain evidence="4 5">CNPSo 668</strain>
    </source>
</reference>
<dbReference type="SMART" id="SM00363">
    <property type="entry name" value="S4"/>
    <property type="match status" value="1"/>
</dbReference>
<protein>
    <submittedName>
        <fullName evidence="4">RNA-binding protein</fullName>
    </submittedName>
</protein>
<dbReference type="SUPFAM" id="SSF55174">
    <property type="entry name" value="Alpha-L RNA-binding motif"/>
    <property type="match status" value="1"/>
</dbReference>
<dbReference type="EMBL" id="MXPU01000002">
    <property type="protein sequence ID" value="OWO96530.1"/>
    <property type="molecule type" value="Genomic_DNA"/>
</dbReference>
<feature type="domain" description="RNA-binding S4" evidence="3">
    <location>
        <begin position="13"/>
        <end position="75"/>
    </location>
</feature>
<dbReference type="GO" id="GO:0003723">
    <property type="term" value="F:RNA binding"/>
    <property type="evidence" value="ECO:0007669"/>
    <property type="project" value="UniProtKB-KW"/>
</dbReference>
<dbReference type="PROSITE" id="PS50889">
    <property type="entry name" value="S4"/>
    <property type="match status" value="1"/>
</dbReference>
<gene>
    <name evidence="4" type="ORF">B5E41_03480</name>
</gene>
<comment type="caution">
    <text evidence="4">The sequence shown here is derived from an EMBL/GenBank/DDBJ whole genome shotgun (WGS) entry which is preliminary data.</text>
</comment>
<feature type="compositionally biased region" description="Basic and acidic residues" evidence="2">
    <location>
        <begin position="124"/>
        <end position="134"/>
    </location>
</feature>
<proteinExistence type="predicted"/>
<dbReference type="CDD" id="cd00165">
    <property type="entry name" value="S4"/>
    <property type="match status" value="1"/>
</dbReference>
<evidence type="ECO:0000256" key="1">
    <source>
        <dbReference type="PROSITE-ProRule" id="PRU00182"/>
    </source>
</evidence>
<evidence type="ECO:0000259" key="3">
    <source>
        <dbReference type="SMART" id="SM00363"/>
    </source>
</evidence>
<sequence>MGGETQPASGSRQRIDKWLFFTRMVKSRSLAQSHVQSGHVRINGERCSHPSQMVKPGDRVELTLERRDVVLVVRLAGDRRGPYEEARLLYDDQSPSPDETKRLTPFEQATRATGTGRPTKKERRAIDRLMSDED</sequence>
<name>A0A246E0F6_9HYPH</name>
<dbReference type="Proteomes" id="UP000197269">
    <property type="component" value="Unassembled WGS sequence"/>
</dbReference>
<dbReference type="RefSeq" id="WP_088391077.1">
    <property type="nucleotide sequence ID" value="NZ_MXPU01000002.1"/>
</dbReference>
<dbReference type="AlphaFoldDB" id="A0A246E0F6"/>
<dbReference type="InterPro" id="IPR002942">
    <property type="entry name" value="S4_RNA-bd"/>
</dbReference>
<accession>A0A246E0F6</accession>
<keyword evidence="1" id="KW-0694">RNA-binding</keyword>
<evidence type="ECO:0000256" key="2">
    <source>
        <dbReference type="SAM" id="MobiDB-lite"/>
    </source>
</evidence>
<dbReference type="Pfam" id="PF01479">
    <property type="entry name" value="S4"/>
    <property type="match status" value="1"/>
</dbReference>
<dbReference type="InterPro" id="IPR036986">
    <property type="entry name" value="S4_RNA-bd_sf"/>
</dbReference>
<evidence type="ECO:0000313" key="4">
    <source>
        <dbReference type="EMBL" id="OWO96530.1"/>
    </source>
</evidence>
<dbReference type="Gene3D" id="3.10.290.10">
    <property type="entry name" value="RNA-binding S4 domain"/>
    <property type="match status" value="1"/>
</dbReference>
<evidence type="ECO:0000313" key="5">
    <source>
        <dbReference type="Proteomes" id="UP000197269"/>
    </source>
</evidence>
<feature type="region of interest" description="Disordered" evidence="2">
    <location>
        <begin position="89"/>
        <end position="134"/>
    </location>
</feature>
<organism evidence="4 5">
    <name type="scientific">Rhizobium esperanzae</name>
    <dbReference type="NCBI Taxonomy" id="1967781"/>
    <lineage>
        <taxon>Bacteria</taxon>
        <taxon>Pseudomonadati</taxon>
        <taxon>Pseudomonadota</taxon>
        <taxon>Alphaproteobacteria</taxon>
        <taxon>Hyphomicrobiales</taxon>
        <taxon>Rhizobiaceae</taxon>
        <taxon>Rhizobium/Agrobacterium group</taxon>
        <taxon>Rhizobium</taxon>
    </lineage>
</organism>